<evidence type="ECO:0000313" key="2">
    <source>
        <dbReference type="EMBL" id="MFC2248408.1"/>
    </source>
</evidence>
<comment type="caution">
    <text evidence="2">The sequence shown here is derived from an EMBL/GenBank/DDBJ whole genome shotgun (WGS) entry which is preliminary data.</text>
</comment>
<dbReference type="RefSeq" id="WP_394308257.1">
    <property type="nucleotide sequence ID" value="NZ_JBHGPK010000001.1"/>
</dbReference>
<gene>
    <name evidence="2" type="ORF">ACETRX_02160</name>
</gene>
<proteinExistence type="predicted"/>
<feature type="compositionally biased region" description="Basic and acidic residues" evidence="1">
    <location>
        <begin position="21"/>
        <end position="32"/>
    </location>
</feature>
<evidence type="ECO:0000313" key="3">
    <source>
        <dbReference type="Proteomes" id="UP001595190"/>
    </source>
</evidence>
<organism evidence="2 3">
    <name type="scientific">Labrys neptuniae</name>
    <dbReference type="NCBI Taxonomy" id="376174"/>
    <lineage>
        <taxon>Bacteria</taxon>
        <taxon>Pseudomonadati</taxon>
        <taxon>Pseudomonadota</taxon>
        <taxon>Alphaproteobacteria</taxon>
        <taxon>Hyphomicrobiales</taxon>
        <taxon>Xanthobacteraceae</taxon>
        <taxon>Labrys</taxon>
    </lineage>
</organism>
<protein>
    <submittedName>
        <fullName evidence="2">Uncharacterized protein</fullName>
    </submittedName>
</protein>
<reference evidence="2 3" key="1">
    <citation type="submission" date="2024-09" db="EMBL/GenBank/DDBJ databases">
        <title>Description of Labrys sedimenti sp. nov., isolated from a diclofenac-degrading enrichment culture, and genome-based reclassification of Labrys portucalensis as a later heterotypic synonym of Labrys neptuniae.</title>
        <authorList>
            <person name="Tancsics A."/>
            <person name="Csepanyi A."/>
        </authorList>
    </citation>
    <scope>NUCLEOTIDE SEQUENCE [LARGE SCALE GENOMIC DNA]</scope>
    <source>
        <strain evidence="2 3">LMG 23412</strain>
    </source>
</reference>
<sequence>MRNLNHRAVAPPRVNGNRRMIHGDRSAGADRHPVFPRLADEEEDGGDVECLHHHDRGSIGLRRAGSTLSDAISSDQSVAHAPELF</sequence>
<accession>A0ABV6Z899</accession>
<evidence type="ECO:0000256" key="1">
    <source>
        <dbReference type="SAM" id="MobiDB-lite"/>
    </source>
</evidence>
<name>A0ABV6Z899_9HYPH</name>
<dbReference type="Proteomes" id="UP001595190">
    <property type="component" value="Unassembled WGS sequence"/>
</dbReference>
<dbReference type="EMBL" id="JBHGPK010000001">
    <property type="protein sequence ID" value="MFC2248408.1"/>
    <property type="molecule type" value="Genomic_DNA"/>
</dbReference>
<feature type="region of interest" description="Disordered" evidence="1">
    <location>
        <begin position="1"/>
        <end position="32"/>
    </location>
</feature>